<dbReference type="EMBL" id="GEDV01009026">
    <property type="protein sequence ID" value="JAP79531.1"/>
    <property type="molecule type" value="Transcribed_RNA"/>
</dbReference>
<evidence type="ECO:0000256" key="7">
    <source>
        <dbReference type="RuleBase" id="RU361218"/>
    </source>
</evidence>
<keyword evidence="5 7" id="KW-0472">Membrane</keyword>
<dbReference type="PANTHER" id="PTHR19282:SF534">
    <property type="entry name" value="TETRASPANIN FAMILY-RELATED"/>
    <property type="match status" value="1"/>
</dbReference>
<dbReference type="Pfam" id="PF00335">
    <property type="entry name" value="Tetraspanin"/>
    <property type="match status" value="1"/>
</dbReference>
<comment type="similarity">
    <text evidence="2 7">Belongs to the tetraspanin (TM4SF) family.</text>
</comment>
<evidence type="ECO:0000256" key="4">
    <source>
        <dbReference type="ARBA" id="ARBA00022989"/>
    </source>
</evidence>
<dbReference type="GO" id="GO:0005886">
    <property type="term" value="C:plasma membrane"/>
    <property type="evidence" value="ECO:0007669"/>
    <property type="project" value="TreeGrafter"/>
</dbReference>
<dbReference type="CDD" id="cd03127">
    <property type="entry name" value="tetraspanin_LEL"/>
    <property type="match status" value="1"/>
</dbReference>
<dbReference type="SUPFAM" id="SSF48652">
    <property type="entry name" value="Tetraspanin"/>
    <property type="match status" value="1"/>
</dbReference>
<feature type="disulfide bond" evidence="6">
    <location>
        <begin position="147"/>
        <end position="188"/>
    </location>
</feature>
<dbReference type="InterPro" id="IPR008952">
    <property type="entry name" value="Tetraspanin_EC2_sf"/>
</dbReference>
<dbReference type="PANTHER" id="PTHR19282">
    <property type="entry name" value="TETRASPANIN"/>
    <property type="match status" value="1"/>
</dbReference>
<dbReference type="AlphaFoldDB" id="A0A131YNQ8"/>
<feature type="transmembrane region" description="Helical" evidence="7">
    <location>
        <begin position="83"/>
        <end position="107"/>
    </location>
</feature>
<evidence type="ECO:0000313" key="8">
    <source>
        <dbReference type="EMBL" id="JAP79531.1"/>
    </source>
</evidence>
<dbReference type="InterPro" id="IPR018499">
    <property type="entry name" value="Tetraspanin/Peripherin"/>
</dbReference>
<comment type="subcellular location">
    <subcellularLocation>
        <location evidence="1 7">Membrane</location>
        <topology evidence="1 7">Multi-pass membrane protein</topology>
    </subcellularLocation>
</comment>
<name>A0A131YNQ8_RHIAP</name>
<protein>
    <recommendedName>
        <fullName evidence="7">Tetraspanin</fullName>
    </recommendedName>
</protein>
<evidence type="ECO:0000256" key="1">
    <source>
        <dbReference type="ARBA" id="ARBA00004141"/>
    </source>
</evidence>
<keyword evidence="4 7" id="KW-1133">Transmembrane helix</keyword>
<feature type="disulfide bond" evidence="6">
    <location>
        <begin position="148"/>
        <end position="167"/>
    </location>
</feature>
<evidence type="ECO:0000256" key="6">
    <source>
        <dbReference type="PIRSR" id="PIRSR002419-1"/>
    </source>
</evidence>
<feature type="transmembrane region" description="Helical" evidence="7">
    <location>
        <begin position="12"/>
        <end position="34"/>
    </location>
</feature>
<keyword evidence="3 7" id="KW-0812">Transmembrane</keyword>
<feature type="transmembrane region" description="Helical" evidence="7">
    <location>
        <begin position="54"/>
        <end position="76"/>
    </location>
</feature>
<evidence type="ECO:0000256" key="3">
    <source>
        <dbReference type="ARBA" id="ARBA00022692"/>
    </source>
</evidence>
<reference evidence="8" key="1">
    <citation type="journal article" date="2016" name="Ticks Tick Borne Dis.">
        <title>De novo assembly and annotation of the salivary gland transcriptome of Rhipicephalus appendiculatus male and female ticks during blood feeding.</title>
        <authorList>
            <person name="de Castro M.H."/>
            <person name="de Klerk D."/>
            <person name="Pienaar R."/>
            <person name="Latif A.A."/>
            <person name="Rees D.J."/>
            <person name="Mans B.J."/>
        </authorList>
    </citation>
    <scope>NUCLEOTIDE SEQUENCE</scope>
    <source>
        <tissue evidence="8">Salivary glands</tissue>
    </source>
</reference>
<sequence>MVCGLGLIKGVLCALNLTISLLGVAAIVVAAIVLNNPNLHDVNDHLGKFSNYPTAATFALVAGVTVLLFGVCGCCGACFGVGWLLLMFIIIMAGFVIVETVAMGLVWKYANSSELEQTLTSTLYTFIEARKSGLPNFLHDLQRGLSCCGAKGPDDYRKNGFEIPASCYTESKSSQPVHHKPVLHQVGCGEAIATFLGQQSLKIGLLVLGIVVAQVVAISLAVFLYCKL</sequence>
<accession>A0A131YNQ8</accession>
<dbReference type="Gene3D" id="1.10.1450.10">
    <property type="entry name" value="Tetraspanin"/>
    <property type="match status" value="1"/>
</dbReference>
<keyword evidence="6" id="KW-1015">Disulfide bond</keyword>
<dbReference type="PIRSF" id="PIRSF002419">
    <property type="entry name" value="Tetraspanin"/>
    <property type="match status" value="1"/>
</dbReference>
<organism evidence="8">
    <name type="scientific">Rhipicephalus appendiculatus</name>
    <name type="common">Brown ear tick</name>
    <dbReference type="NCBI Taxonomy" id="34631"/>
    <lineage>
        <taxon>Eukaryota</taxon>
        <taxon>Metazoa</taxon>
        <taxon>Ecdysozoa</taxon>
        <taxon>Arthropoda</taxon>
        <taxon>Chelicerata</taxon>
        <taxon>Arachnida</taxon>
        <taxon>Acari</taxon>
        <taxon>Parasitiformes</taxon>
        <taxon>Ixodida</taxon>
        <taxon>Ixodoidea</taxon>
        <taxon>Ixodidae</taxon>
        <taxon>Rhipicephalinae</taxon>
        <taxon>Rhipicephalus</taxon>
        <taxon>Rhipicephalus</taxon>
    </lineage>
</organism>
<dbReference type="PRINTS" id="PR00259">
    <property type="entry name" value="TMFOUR"/>
</dbReference>
<evidence type="ECO:0000256" key="5">
    <source>
        <dbReference type="ARBA" id="ARBA00023136"/>
    </source>
</evidence>
<feature type="transmembrane region" description="Helical" evidence="7">
    <location>
        <begin position="203"/>
        <end position="226"/>
    </location>
</feature>
<evidence type="ECO:0000256" key="2">
    <source>
        <dbReference type="ARBA" id="ARBA00006840"/>
    </source>
</evidence>
<proteinExistence type="inferred from homology"/>
<dbReference type="InterPro" id="IPR000301">
    <property type="entry name" value="Tetraspanin_animals"/>
</dbReference>